<dbReference type="InParanoid" id="A0A0D0DTX2"/>
<name>A0A0D0DTX2_9AGAM</name>
<dbReference type="HOGENOM" id="CLU_2574550_0_0_1"/>
<organism evidence="1 2">
    <name type="scientific">Paxillus rubicundulus Ve08.2h10</name>
    <dbReference type="NCBI Taxonomy" id="930991"/>
    <lineage>
        <taxon>Eukaryota</taxon>
        <taxon>Fungi</taxon>
        <taxon>Dikarya</taxon>
        <taxon>Basidiomycota</taxon>
        <taxon>Agaricomycotina</taxon>
        <taxon>Agaricomycetes</taxon>
        <taxon>Agaricomycetidae</taxon>
        <taxon>Boletales</taxon>
        <taxon>Paxilineae</taxon>
        <taxon>Paxillaceae</taxon>
        <taxon>Paxillus</taxon>
    </lineage>
</organism>
<dbReference type="EMBL" id="KN824933">
    <property type="protein sequence ID" value="KIK97498.1"/>
    <property type="molecule type" value="Genomic_DNA"/>
</dbReference>
<gene>
    <name evidence="1" type="ORF">PAXRUDRAFT_220695</name>
</gene>
<evidence type="ECO:0000313" key="2">
    <source>
        <dbReference type="Proteomes" id="UP000054538"/>
    </source>
</evidence>
<evidence type="ECO:0000313" key="1">
    <source>
        <dbReference type="EMBL" id="KIK97498.1"/>
    </source>
</evidence>
<proteinExistence type="predicted"/>
<dbReference type="Proteomes" id="UP000054538">
    <property type="component" value="Unassembled WGS sequence"/>
</dbReference>
<keyword evidence="2" id="KW-1185">Reference proteome</keyword>
<accession>A0A0D0DTX2</accession>
<reference evidence="1 2" key="1">
    <citation type="submission" date="2014-04" db="EMBL/GenBank/DDBJ databases">
        <authorList>
            <consortium name="DOE Joint Genome Institute"/>
            <person name="Kuo A."/>
            <person name="Kohler A."/>
            <person name="Jargeat P."/>
            <person name="Nagy L.G."/>
            <person name="Floudas D."/>
            <person name="Copeland A."/>
            <person name="Barry K.W."/>
            <person name="Cichocki N."/>
            <person name="Veneault-Fourrey C."/>
            <person name="LaButti K."/>
            <person name="Lindquist E.A."/>
            <person name="Lipzen A."/>
            <person name="Lundell T."/>
            <person name="Morin E."/>
            <person name="Murat C."/>
            <person name="Sun H."/>
            <person name="Tunlid A."/>
            <person name="Henrissat B."/>
            <person name="Grigoriev I.V."/>
            <person name="Hibbett D.S."/>
            <person name="Martin F."/>
            <person name="Nordberg H.P."/>
            <person name="Cantor M.N."/>
            <person name="Hua S.X."/>
        </authorList>
    </citation>
    <scope>NUCLEOTIDE SEQUENCE [LARGE SCALE GENOMIC DNA]</scope>
    <source>
        <strain evidence="1 2">Ve08.2h10</strain>
    </source>
</reference>
<protein>
    <submittedName>
        <fullName evidence="1">Uncharacterized protein</fullName>
    </submittedName>
</protein>
<sequence length="81" mass="9618">MFEVRCQRTTAQGYHQCYGPFRKTRVWRGWLWQYWPLLRRIATRPGVACKTLRRLVAFSEVESCSKCSLRRLSNLYDGGCI</sequence>
<dbReference type="AlphaFoldDB" id="A0A0D0DTX2"/>
<reference evidence="2" key="2">
    <citation type="submission" date="2015-01" db="EMBL/GenBank/DDBJ databases">
        <title>Evolutionary Origins and Diversification of the Mycorrhizal Mutualists.</title>
        <authorList>
            <consortium name="DOE Joint Genome Institute"/>
            <consortium name="Mycorrhizal Genomics Consortium"/>
            <person name="Kohler A."/>
            <person name="Kuo A."/>
            <person name="Nagy L.G."/>
            <person name="Floudas D."/>
            <person name="Copeland A."/>
            <person name="Barry K.W."/>
            <person name="Cichocki N."/>
            <person name="Veneault-Fourrey C."/>
            <person name="LaButti K."/>
            <person name="Lindquist E.A."/>
            <person name="Lipzen A."/>
            <person name="Lundell T."/>
            <person name="Morin E."/>
            <person name="Murat C."/>
            <person name="Riley R."/>
            <person name="Ohm R."/>
            <person name="Sun H."/>
            <person name="Tunlid A."/>
            <person name="Henrissat B."/>
            <person name="Grigoriev I.V."/>
            <person name="Hibbett D.S."/>
            <person name="Martin F."/>
        </authorList>
    </citation>
    <scope>NUCLEOTIDE SEQUENCE [LARGE SCALE GENOMIC DNA]</scope>
    <source>
        <strain evidence="2">Ve08.2h10</strain>
    </source>
</reference>